<dbReference type="RefSeq" id="YP_009293181.1">
    <property type="nucleotide sequence ID" value="NC_031127.1"/>
</dbReference>
<organism evidence="1 2">
    <name type="scientific">Erwinia phage vB_EamM_Huxley</name>
    <dbReference type="NCBI Taxonomy" id="1883373"/>
    <lineage>
        <taxon>Viruses</taxon>
        <taxon>Duplodnaviria</taxon>
        <taxon>Heunggongvirae</taxon>
        <taxon>Uroviricota</taxon>
        <taxon>Caudoviricetes</taxon>
        <taxon>Chimalliviridae</taxon>
        <taxon>Machinavirus</taxon>
        <taxon>Machinavirus machina</taxon>
    </lineage>
</organism>
<evidence type="ECO:0000313" key="2">
    <source>
        <dbReference type="Proteomes" id="UP000203302"/>
    </source>
</evidence>
<dbReference type="Proteomes" id="UP000203302">
    <property type="component" value="Segment"/>
</dbReference>
<protein>
    <submittedName>
        <fullName evidence="1">Uncharacterized protein</fullName>
    </submittedName>
</protein>
<name>A0A1B2IDL0_9CAUD</name>
<proteinExistence type="predicted"/>
<accession>A0A1B2IDL0</accession>
<sequence length="205" mass="22995">MRIPLTPEVNLAGLFTANNPYEFPSNVVFKLEAIRTFPELVRDGEDVYLKYYEPKGLSRQDYLDDADVKAAILTFKSTDGEVRYVPNTFLADYPGQNSISYTRNVYVFDLGLTPSYVDAGKLNDDIIALIKSQVGVETTGELTVMQYEGTVTEEDHIKMEARRKANIRQSAPLTEQLAAATQRANELQVMNDNMLKIIKDAGLTN</sequence>
<dbReference type="KEGG" id="vg:29069335"/>
<reference evidence="2" key="1">
    <citation type="submission" date="2016-06" db="EMBL/GenBank/DDBJ databases">
        <authorList>
            <person name="Berg J.A."/>
            <person name="Grossarth S.E."/>
            <person name="Jarvis T.M."/>
            <person name="Merrill B.D."/>
            <person name="Breakwell D.P."/>
            <person name="Hope S."/>
            <person name="Grose J.H."/>
        </authorList>
    </citation>
    <scope>NUCLEOTIDE SEQUENCE [LARGE SCALE GENOMIC DNA]</scope>
</reference>
<dbReference type="Pfam" id="PF23824">
    <property type="entry name" value="DUF7194"/>
    <property type="match status" value="1"/>
</dbReference>
<dbReference type="OrthoDB" id="17733at10239"/>
<dbReference type="EMBL" id="KX397368">
    <property type="protein sequence ID" value="ANZ49295.1"/>
    <property type="molecule type" value="Genomic_DNA"/>
</dbReference>
<dbReference type="GeneID" id="29069335"/>
<dbReference type="InterPro" id="IPR055618">
    <property type="entry name" value="DUF7194"/>
</dbReference>
<gene>
    <name evidence="1" type="ORF">HUXLEY_213</name>
</gene>
<evidence type="ECO:0000313" key="1">
    <source>
        <dbReference type="EMBL" id="ANZ49295.1"/>
    </source>
</evidence>